<accession>A0A3M2ZCN5</accession>
<comment type="catalytic activity">
    <reaction evidence="9">
        <text>L-aspartyl-tRNA(Asn) + L-glutamine + ATP + H2O = L-asparaginyl-tRNA(Asn) + L-glutamate + ADP + phosphate + 2 H(+)</text>
        <dbReference type="Rhea" id="RHEA:14513"/>
        <dbReference type="Rhea" id="RHEA-COMP:9674"/>
        <dbReference type="Rhea" id="RHEA-COMP:9677"/>
        <dbReference type="ChEBI" id="CHEBI:15377"/>
        <dbReference type="ChEBI" id="CHEBI:15378"/>
        <dbReference type="ChEBI" id="CHEBI:29985"/>
        <dbReference type="ChEBI" id="CHEBI:30616"/>
        <dbReference type="ChEBI" id="CHEBI:43474"/>
        <dbReference type="ChEBI" id="CHEBI:58359"/>
        <dbReference type="ChEBI" id="CHEBI:78515"/>
        <dbReference type="ChEBI" id="CHEBI:78516"/>
        <dbReference type="ChEBI" id="CHEBI:456216"/>
    </reaction>
</comment>
<evidence type="ECO:0000313" key="12">
    <source>
        <dbReference type="EMBL" id="RML85891.1"/>
    </source>
</evidence>
<protein>
    <recommendedName>
        <fullName evidence="3">Aspartyl/glutamyl-tRNA(Asn/Gln) amidotransferase subunit B</fullName>
    </recommendedName>
</protein>
<keyword evidence="4" id="KW-0436">Ligase</keyword>
<dbReference type="GO" id="GO:0005524">
    <property type="term" value="F:ATP binding"/>
    <property type="evidence" value="ECO:0007669"/>
    <property type="project" value="UniProtKB-KW"/>
</dbReference>
<keyword evidence="6" id="KW-0067">ATP-binding</keyword>
<dbReference type="Gene3D" id="1.10.10.410">
    <property type="match status" value="1"/>
</dbReference>
<evidence type="ECO:0000256" key="2">
    <source>
        <dbReference type="ARBA" id="ARBA00011123"/>
    </source>
</evidence>
<organism evidence="12 13">
    <name type="scientific">Pseudomonas syringae pv. maculicola</name>
    <dbReference type="NCBI Taxonomy" id="59511"/>
    <lineage>
        <taxon>Bacteria</taxon>
        <taxon>Pseudomonadati</taxon>
        <taxon>Pseudomonadota</taxon>
        <taxon>Gammaproteobacteria</taxon>
        <taxon>Pseudomonadales</taxon>
        <taxon>Pseudomonadaceae</taxon>
        <taxon>Pseudomonas</taxon>
    </lineage>
</organism>
<evidence type="ECO:0000256" key="4">
    <source>
        <dbReference type="ARBA" id="ARBA00022598"/>
    </source>
</evidence>
<comment type="similarity">
    <text evidence="1">Belongs to the GatB/GatE family. GatB subfamily.</text>
</comment>
<name>A0A3M2ZCN5_PSEYM</name>
<dbReference type="Pfam" id="PF02637">
    <property type="entry name" value="GatB_Yqey"/>
    <property type="match status" value="1"/>
</dbReference>
<dbReference type="InterPro" id="IPR003789">
    <property type="entry name" value="Asn/Gln_tRNA_amidoTrase-B-like"/>
</dbReference>
<evidence type="ECO:0000256" key="5">
    <source>
        <dbReference type="ARBA" id="ARBA00022741"/>
    </source>
</evidence>
<keyword evidence="7" id="KW-0648">Protein biosynthesis</keyword>
<dbReference type="InterPro" id="IPR018027">
    <property type="entry name" value="Asn/Gln_amidotransferase"/>
</dbReference>
<sequence length="32" mass="3468">MFGFFVGQAMKASKGKANPQQVNELLKAKLEG</sequence>
<comment type="catalytic activity">
    <reaction evidence="10">
        <text>L-glutamyl-tRNA(Gln) + L-glutamine + ATP + H2O = L-glutaminyl-tRNA(Gln) + L-glutamate + ADP + phosphate + H(+)</text>
        <dbReference type="Rhea" id="RHEA:17521"/>
        <dbReference type="Rhea" id="RHEA-COMP:9681"/>
        <dbReference type="Rhea" id="RHEA-COMP:9684"/>
        <dbReference type="ChEBI" id="CHEBI:15377"/>
        <dbReference type="ChEBI" id="CHEBI:15378"/>
        <dbReference type="ChEBI" id="CHEBI:29985"/>
        <dbReference type="ChEBI" id="CHEBI:30616"/>
        <dbReference type="ChEBI" id="CHEBI:43474"/>
        <dbReference type="ChEBI" id="CHEBI:58359"/>
        <dbReference type="ChEBI" id="CHEBI:78520"/>
        <dbReference type="ChEBI" id="CHEBI:78521"/>
        <dbReference type="ChEBI" id="CHEBI:456216"/>
    </reaction>
</comment>
<evidence type="ECO:0000256" key="8">
    <source>
        <dbReference type="ARBA" id="ARBA00024799"/>
    </source>
</evidence>
<dbReference type="AlphaFoldDB" id="A0A3M2ZCN5"/>
<evidence type="ECO:0000256" key="9">
    <source>
        <dbReference type="ARBA" id="ARBA00047380"/>
    </source>
</evidence>
<comment type="subunit">
    <text evidence="2">Heterotrimer of A, B and C subunits.</text>
</comment>
<proteinExistence type="inferred from homology"/>
<feature type="domain" description="Asn/Gln amidotransferase" evidence="11">
    <location>
        <begin position="1"/>
        <end position="30"/>
    </location>
</feature>
<evidence type="ECO:0000313" key="13">
    <source>
        <dbReference type="Proteomes" id="UP000282378"/>
    </source>
</evidence>
<dbReference type="GO" id="GO:0006412">
    <property type="term" value="P:translation"/>
    <property type="evidence" value="ECO:0007669"/>
    <property type="project" value="UniProtKB-KW"/>
</dbReference>
<comment type="caution">
    <text evidence="12">The sequence shown here is derived from an EMBL/GenBank/DDBJ whole genome shotgun (WGS) entry which is preliminary data.</text>
</comment>
<evidence type="ECO:0000256" key="10">
    <source>
        <dbReference type="ARBA" id="ARBA00047913"/>
    </source>
</evidence>
<dbReference type="SUPFAM" id="SSF89095">
    <property type="entry name" value="GatB/YqeY motif"/>
    <property type="match status" value="1"/>
</dbReference>
<keyword evidence="12" id="KW-0808">Transferase</keyword>
<evidence type="ECO:0000256" key="6">
    <source>
        <dbReference type="ARBA" id="ARBA00022840"/>
    </source>
</evidence>
<dbReference type="GO" id="GO:0016740">
    <property type="term" value="F:transferase activity"/>
    <property type="evidence" value="ECO:0007669"/>
    <property type="project" value="UniProtKB-KW"/>
</dbReference>
<dbReference type="EMBL" id="RBNL01001776">
    <property type="protein sequence ID" value="RML85891.1"/>
    <property type="molecule type" value="Genomic_DNA"/>
</dbReference>
<gene>
    <name evidence="12" type="ORF">APX70_04164</name>
</gene>
<dbReference type="GO" id="GO:0016884">
    <property type="term" value="F:carbon-nitrogen ligase activity, with glutamine as amido-N-donor"/>
    <property type="evidence" value="ECO:0007669"/>
    <property type="project" value="InterPro"/>
</dbReference>
<dbReference type="InterPro" id="IPR023168">
    <property type="entry name" value="GatB_Yqey_C_2"/>
</dbReference>
<reference evidence="12 13" key="1">
    <citation type="submission" date="2018-08" db="EMBL/GenBank/DDBJ databases">
        <title>Recombination of ecologically and evolutionarily significant loci maintains genetic cohesion in the Pseudomonas syringae species complex.</title>
        <authorList>
            <person name="Dillon M."/>
            <person name="Thakur S."/>
            <person name="Almeida R.N.D."/>
            <person name="Weir B.S."/>
            <person name="Guttman D.S."/>
        </authorList>
    </citation>
    <scope>NUCLEOTIDE SEQUENCE [LARGE SCALE GENOMIC DNA]</scope>
    <source>
        <strain evidence="12 13">88_10</strain>
    </source>
</reference>
<dbReference type="FunFam" id="1.10.10.410:FF:000001">
    <property type="entry name" value="Aspartyl/glutamyl-tRNA(Asn/Gln) amidotransferase subunit B"/>
    <property type="match status" value="1"/>
</dbReference>
<keyword evidence="5" id="KW-0547">Nucleotide-binding</keyword>
<evidence type="ECO:0000256" key="3">
    <source>
        <dbReference type="ARBA" id="ARBA00016923"/>
    </source>
</evidence>
<dbReference type="Proteomes" id="UP000282378">
    <property type="component" value="Unassembled WGS sequence"/>
</dbReference>
<evidence type="ECO:0000259" key="11">
    <source>
        <dbReference type="Pfam" id="PF02637"/>
    </source>
</evidence>
<comment type="function">
    <text evidence="8">Allows the formation of correctly charged Asn-tRNA(Asn) or Gln-tRNA(Gln) through the transamidation of misacylated Asp-tRNA(Asn) or Glu-tRNA(Gln) in organisms which lack either or both of asparaginyl-tRNA or glutaminyl-tRNA synthetases. The reaction takes place in the presence of glutamine and ATP through an activated phospho-Asp-tRNA(Asn) or phospho-Glu-tRNA(Gln).</text>
</comment>
<evidence type="ECO:0000256" key="1">
    <source>
        <dbReference type="ARBA" id="ARBA00005306"/>
    </source>
</evidence>
<evidence type="ECO:0000256" key="7">
    <source>
        <dbReference type="ARBA" id="ARBA00022917"/>
    </source>
</evidence>